<proteinExistence type="inferred from homology"/>
<name>A0A401XME7_9FLAO</name>
<dbReference type="RefSeq" id="WP_124398235.1">
    <property type="nucleotide sequence ID" value="NZ_BHZE01000017.1"/>
</dbReference>
<comment type="similarity">
    <text evidence="1 13">Belongs to the RuvC family.</text>
</comment>
<dbReference type="GO" id="GO:0000287">
    <property type="term" value="F:magnesium ion binding"/>
    <property type="evidence" value="ECO:0007669"/>
    <property type="project" value="UniProtKB-UniRule"/>
</dbReference>
<feature type="active site" evidence="13">
    <location>
        <position position="12"/>
    </location>
</feature>
<dbReference type="PANTHER" id="PTHR30194">
    <property type="entry name" value="CROSSOVER JUNCTION ENDODEOXYRIBONUCLEASE RUVC"/>
    <property type="match status" value="1"/>
</dbReference>
<keyword evidence="11 13" id="KW-0234">DNA repair</keyword>
<dbReference type="EC" id="3.1.21.10" evidence="13 14"/>
<dbReference type="OrthoDB" id="9805499at2"/>
<dbReference type="InterPro" id="IPR036397">
    <property type="entry name" value="RNaseH_sf"/>
</dbReference>
<keyword evidence="7 13" id="KW-0378">Hydrolase</keyword>
<evidence type="ECO:0000256" key="9">
    <source>
        <dbReference type="ARBA" id="ARBA00023125"/>
    </source>
</evidence>
<keyword evidence="16" id="KW-1185">Reference proteome</keyword>
<dbReference type="Proteomes" id="UP000286715">
    <property type="component" value="Unassembled WGS sequence"/>
</dbReference>
<keyword evidence="5 13" id="KW-0255">Endonuclease</keyword>
<evidence type="ECO:0000256" key="5">
    <source>
        <dbReference type="ARBA" id="ARBA00022759"/>
    </source>
</evidence>
<gene>
    <name evidence="13 15" type="primary">ruvC</name>
    <name evidence="15" type="ORF">JCM31826_16530</name>
</gene>
<dbReference type="GO" id="GO:0008821">
    <property type="term" value="F:crossover junction DNA endonuclease activity"/>
    <property type="evidence" value="ECO:0007669"/>
    <property type="project" value="UniProtKB-UniRule"/>
</dbReference>
<feature type="active site" evidence="13">
    <location>
        <position position="145"/>
    </location>
</feature>
<evidence type="ECO:0000256" key="4">
    <source>
        <dbReference type="ARBA" id="ARBA00022723"/>
    </source>
</evidence>
<keyword evidence="8 13" id="KW-0460">Magnesium</keyword>
<dbReference type="SUPFAM" id="SSF53098">
    <property type="entry name" value="Ribonuclease H-like"/>
    <property type="match status" value="1"/>
</dbReference>
<evidence type="ECO:0000256" key="10">
    <source>
        <dbReference type="ARBA" id="ARBA00023172"/>
    </source>
</evidence>
<evidence type="ECO:0000256" key="13">
    <source>
        <dbReference type="HAMAP-Rule" id="MF_00034"/>
    </source>
</evidence>
<comment type="subcellular location">
    <subcellularLocation>
        <location evidence="13">Cytoplasm</location>
    </subcellularLocation>
</comment>
<evidence type="ECO:0000313" key="15">
    <source>
        <dbReference type="EMBL" id="GCD78171.1"/>
    </source>
</evidence>
<evidence type="ECO:0000313" key="16">
    <source>
        <dbReference type="Proteomes" id="UP000286715"/>
    </source>
</evidence>
<evidence type="ECO:0000256" key="14">
    <source>
        <dbReference type="NCBIfam" id="TIGR00228"/>
    </source>
</evidence>
<accession>A0A401XME7</accession>
<dbReference type="Gene3D" id="3.30.420.10">
    <property type="entry name" value="Ribonuclease H-like superfamily/Ribonuclease H"/>
    <property type="match status" value="1"/>
</dbReference>
<dbReference type="InterPro" id="IPR002176">
    <property type="entry name" value="X-over_junc_endoDNase_RuvC"/>
</dbReference>
<feature type="binding site" evidence="13">
    <location>
        <position position="145"/>
    </location>
    <ligand>
        <name>Mg(2+)</name>
        <dbReference type="ChEBI" id="CHEBI:18420"/>
        <label>1</label>
    </ligand>
</feature>
<evidence type="ECO:0000256" key="7">
    <source>
        <dbReference type="ARBA" id="ARBA00022801"/>
    </source>
</evidence>
<dbReference type="NCBIfam" id="TIGR00228">
    <property type="entry name" value="ruvC"/>
    <property type="match status" value="1"/>
</dbReference>
<dbReference type="HAMAP" id="MF_00034">
    <property type="entry name" value="RuvC"/>
    <property type="match status" value="1"/>
</dbReference>
<keyword evidence="3 13" id="KW-0540">Nuclease</keyword>
<keyword evidence="10 13" id="KW-0233">DNA recombination</keyword>
<keyword evidence="9 13" id="KW-0238">DNA-binding</keyword>
<feature type="binding site" evidence="13">
    <location>
        <position position="72"/>
    </location>
    <ligand>
        <name>Mg(2+)</name>
        <dbReference type="ChEBI" id="CHEBI:18420"/>
        <label>2</label>
    </ligand>
</feature>
<dbReference type="Pfam" id="PF02075">
    <property type="entry name" value="RuvC"/>
    <property type="match status" value="1"/>
</dbReference>
<sequence length="184" mass="20003">MELKKKIILGVDPGTQVLGYAIAEQLGSKITVTSCDIVRLRSEADALQRLKIIFEKILDIIDSYTPTELAIEAPFYGENVQSMHKLGRAQGVVIAAALYRGLSVAEYSPRKIKQSITGRGSATKEQVAALLAAQYTLPTTAATLDATDALAVAITHIYQQQTLPSSRGGNSWEAFIRSNPDRIR</sequence>
<protein>
    <recommendedName>
        <fullName evidence="13 14">Crossover junction endodeoxyribonuclease RuvC</fullName>
        <ecNumber evidence="13 14">3.1.21.10</ecNumber>
    </recommendedName>
    <alternativeName>
        <fullName evidence="13">Holliday junction nuclease RuvC</fullName>
    </alternativeName>
    <alternativeName>
        <fullName evidence="13">Holliday junction resolvase RuvC</fullName>
    </alternativeName>
</protein>
<dbReference type="InterPro" id="IPR012337">
    <property type="entry name" value="RNaseH-like_sf"/>
</dbReference>
<dbReference type="PANTHER" id="PTHR30194:SF3">
    <property type="entry name" value="CROSSOVER JUNCTION ENDODEOXYRIBONUCLEASE RUVC"/>
    <property type="match status" value="1"/>
</dbReference>
<evidence type="ECO:0000256" key="8">
    <source>
        <dbReference type="ARBA" id="ARBA00022842"/>
    </source>
</evidence>
<evidence type="ECO:0000256" key="2">
    <source>
        <dbReference type="ARBA" id="ARBA00022490"/>
    </source>
</evidence>
<dbReference type="GO" id="GO:0005737">
    <property type="term" value="C:cytoplasm"/>
    <property type="evidence" value="ECO:0007669"/>
    <property type="project" value="UniProtKB-SubCell"/>
</dbReference>
<comment type="function">
    <text evidence="13">The RuvA-RuvB-RuvC complex processes Holliday junction (HJ) DNA during genetic recombination and DNA repair. Endonuclease that resolves HJ intermediates. Cleaves cruciform DNA by making single-stranded nicks across the HJ at symmetrical positions within the homologous arms, yielding a 5'-phosphate and a 3'-hydroxyl group; requires a central core of homology in the junction. The consensus cleavage sequence is 5'-(A/T)TT(C/G)-3'. Cleavage occurs on the 3'-side of the TT dinucleotide at the point of strand exchange. HJ branch migration catalyzed by RuvA-RuvB allows RuvC to scan DNA until it finds its consensus sequence, where it cleaves and resolves the cruciform DNA.</text>
</comment>
<reference evidence="15 16" key="1">
    <citation type="submission" date="2018-11" db="EMBL/GenBank/DDBJ databases">
        <title>Schleiferia aggregans sp. nov., a moderately thermophilic heterotrophic bacterium isolated from microbial mats at a terrestrial hot spring.</title>
        <authorList>
            <person name="Iino T."/>
            <person name="Ohkuma M."/>
            <person name="Haruta S."/>
        </authorList>
    </citation>
    <scope>NUCLEOTIDE SEQUENCE [LARGE SCALE GENOMIC DNA]</scope>
    <source>
        <strain evidence="15 16">LA</strain>
    </source>
</reference>
<comment type="subunit">
    <text evidence="13">Homodimer which binds Holliday junction (HJ) DNA. The HJ becomes 2-fold symmetrical on binding to RuvC with unstacked arms; it has a different conformation from HJ DNA in complex with RuvA. In the full resolvosome a probable DNA-RuvA(4)-RuvB(12)-RuvC(2) complex forms which resolves the HJ.</text>
</comment>
<feature type="binding site" evidence="13">
    <location>
        <position position="12"/>
    </location>
    <ligand>
        <name>Mg(2+)</name>
        <dbReference type="ChEBI" id="CHEBI:18420"/>
        <label>1</label>
    </ligand>
</feature>
<evidence type="ECO:0000256" key="11">
    <source>
        <dbReference type="ARBA" id="ARBA00023204"/>
    </source>
</evidence>
<keyword evidence="2 13" id="KW-0963">Cytoplasm</keyword>
<dbReference type="GO" id="GO:0048476">
    <property type="term" value="C:Holliday junction resolvase complex"/>
    <property type="evidence" value="ECO:0007669"/>
    <property type="project" value="UniProtKB-UniRule"/>
</dbReference>
<keyword evidence="6 13" id="KW-0227">DNA damage</keyword>
<dbReference type="GO" id="GO:0006281">
    <property type="term" value="P:DNA repair"/>
    <property type="evidence" value="ECO:0007669"/>
    <property type="project" value="UniProtKB-UniRule"/>
</dbReference>
<keyword evidence="4 13" id="KW-0479">Metal-binding</keyword>
<feature type="active site" evidence="13">
    <location>
        <position position="72"/>
    </location>
</feature>
<dbReference type="GO" id="GO:0003677">
    <property type="term" value="F:DNA binding"/>
    <property type="evidence" value="ECO:0007669"/>
    <property type="project" value="UniProtKB-KW"/>
</dbReference>
<dbReference type="GO" id="GO:0006310">
    <property type="term" value="P:DNA recombination"/>
    <property type="evidence" value="ECO:0007669"/>
    <property type="project" value="UniProtKB-UniRule"/>
</dbReference>
<dbReference type="CDD" id="cd16962">
    <property type="entry name" value="RuvC"/>
    <property type="match status" value="1"/>
</dbReference>
<comment type="cofactor">
    <cofactor evidence="13">
        <name>Mg(2+)</name>
        <dbReference type="ChEBI" id="CHEBI:18420"/>
    </cofactor>
    <text evidence="13">Binds 2 Mg(2+) ion per subunit.</text>
</comment>
<evidence type="ECO:0000256" key="1">
    <source>
        <dbReference type="ARBA" id="ARBA00009518"/>
    </source>
</evidence>
<comment type="catalytic activity">
    <reaction evidence="12 13">
        <text>Endonucleolytic cleavage at a junction such as a reciprocal single-stranded crossover between two homologous DNA duplexes (Holliday junction).</text>
        <dbReference type="EC" id="3.1.21.10"/>
    </reaction>
</comment>
<dbReference type="PROSITE" id="PS01321">
    <property type="entry name" value="RUVC"/>
    <property type="match status" value="1"/>
</dbReference>
<dbReference type="AlphaFoldDB" id="A0A401XME7"/>
<evidence type="ECO:0000256" key="3">
    <source>
        <dbReference type="ARBA" id="ARBA00022722"/>
    </source>
</evidence>
<organism evidence="15 16">
    <name type="scientific">Thermaurantimonas aggregans</name>
    <dbReference type="NCBI Taxonomy" id="2173829"/>
    <lineage>
        <taxon>Bacteria</taxon>
        <taxon>Pseudomonadati</taxon>
        <taxon>Bacteroidota</taxon>
        <taxon>Flavobacteriia</taxon>
        <taxon>Flavobacteriales</taxon>
        <taxon>Schleiferiaceae</taxon>
        <taxon>Thermaurantimonas</taxon>
    </lineage>
</organism>
<dbReference type="InterPro" id="IPR020563">
    <property type="entry name" value="X-over_junc_endoDNase_Mg_BS"/>
</dbReference>
<dbReference type="FunFam" id="3.30.420.10:FF:000002">
    <property type="entry name" value="Crossover junction endodeoxyribonuclease RuvC"/>
    <property type="match status" value="1"/>
</dbReference>
<evidence type="ECO:0000256" key="6">
    <source>
        <dbReference type="ARBA" id="ARBA00022763"/>
    </source>
</evidence>
<dbReference type="EMBL" id="BHZE01000017">
    <property type="protein sequence ID" value="GCD78171.1"/>
    <property type="molecule type" value="Genomic_DNA"/>
</dbReference>
<comment type="caution">
    <text evidence="15">The sequence shown here is derived from an EMBL/GenBank/DDBJ whole genome shotgun (WGS) entry which is preliminary data.</text>
</comment>
<evidence type="ECO:0000256" key="12">
    <source>
        <dbReference type="ARBA" id="ARBA00029354"/>
    </source>
</evidence>
<dbReference type="PRINTS" id="PR00696">
    <property type="entry name" value="RSOLVASERUVC"/>
</dbReference>